<dbReference type="GO" id="GO:0016514">
    <property type="term" value="C:SWI/SNF complex"/>
    <property type="evidence" value="ECO:0007669"/>
    <property type="project" value="InterPro"/>
</dbReference>
<dbReference type="InterPro" id="IPR016024">
    <property type="entry name" value="ARM-type_fold"/>
</dbReference>
<feature type="compositionally biased region" description="Low complexity" evidence="5">
    <location>
        <begin position="560"/>
        <end position="574"/>
    </location>
</feature>
<feature type="compositionally biased region" description="Polar residues" evidence="5">
    <location>
        <begin position="739"/>
        <end position="772"/>
    </location>
</feature>
<feature type="compositionally biased region" description="Low complexity" evidence="5">
    <location>
        <begin position="980"/>
        <end position="991"/>
    </location>
</feature>
<feature type="region of interest" description="Disordered" evidence="5">
    <location>
        <begin position="1521"/>
        <end position="1587"/>
    </location>
</feature>
<dbReference type="CDD" id="cd16865">
    <property type="entry name" value="ARID_ARID1A-like"/>
    <property type="match status" value="1"/>
</dbReference>
<dbReference type="SMART" id="SM00501">
    <property type="entry name" value="BRIGHT"/>
    <property type="match status" value="1"/>
</dbReference>
<feature type="region of interest" description="Disordered" evidence="5">
    <location>
        <begin position="706"/>
        <end position="780"/>
    </location>
</feature>
<dbReference type="GO" id="GO:0006338">
    <property type="term" value="P:chromatin remodeling"/>
    <property type="evidence" value="ECO:0007669"/>
    <property type="project" value="InterPro"/>
</dbReference>
<feature type="region of interest" description="Disordered" evidence="5">
    <location>
        <begin position="298"/>
        <end position="400"/>
    </location>
</feature>
<dbReference type="InterPro" id="IPR036431">
    <property type="entry name" value="ARID_dom_sf"/>
</dbReference>
<feature type="region of interest" description="Disordered" evidence="5">
    <location>
        <begin position="191"/>
        <end position="260"/>
    </location>
</feature>
<feature type="compositionally biased region" description="Polar residues" evidence="5">
    <location>
        <begin position="908"/>
        <end position="941"/>
    </location>
</feature>
<feature type="compositionally biased region" description="Low complexity" evidence="5">
    <location>
        <begin position="867"/>
        <end position="880"/>
    </location>
</feature>
<feature type="domain" description="ARID" evidence="6">
    <location>
        <begin position="600"/>
        <end position="691"/>
    </location>
</feature>
<evidence type="ECO:0000313" key="8">
    <source>
        <dbReference type="Proteomes" id="UP001162480"/>
    </source>
</evidence>
<feature type="compositionally biased region" description="Polar residues" evidence="5">
    <location>
        <begin position="191"/>
        <end position="203"/>
    </location>
</feature>
<feature type="compositionally biased region" description="Polar residues" evidence="5">
    <location>
        <begin position="248"/>
        <end position="260"/>
    </location>
</feature>
<dbReference type="SUPFAM" id="SSF48371">
    <property type="entry name" value="ARM repeat"/>
    <property type="match status" value="1"/>
</dbReference>
<dbReference type="SMART" id="SM01014">
    <property type="entry name" value="ARID"/>
    <property type="match status" value="1"/>
</dbReference>
<dbReference type="InterPro" id="IPR033388">
    <property type="entry name" value="BAF250_C"/>
</dbReference>
<feature type="region of interest" description="Disordered" evidence="5">
    <location>
        <begin position="980"/>
        <end position="1241"/>
    </location>
</feature>
<feature type="compositionally biased region" description="Polar residues" evidence="5">
    <location>
        <begin position="37"/>
        <end position="52"/>
    </location>
</feature>
<dbReference type="GO" id="GO:0031491">
    <property type="term" value="F:nucleosome binding"/>
    <property type="evidence" value="ECO:0007669"/>
    <property type="project" value="TreeGrafter"/>
</dbReference>
<sequence length="1987" mass="216235">MSSENTRGSQGTPTPSGSHHPSVSNLRVTPSPAGSAGSRSNTPASVTGNQAGSPMPPRPPSSQLDGQGSMSQSQMTGQGFGQHIMPPPVGPNQMYNTANKPMAGMNAVAASVSQMGGHFSQYNSQFPGSFHRQQNPAGMQNYPQQNVYNGPNQMSSLSGGSLYSSMPINRNMSSANYNSASYPQSGNMNSQCSNFNSHSSTAVSGGPNVHGGPCSNMPNHSMNSMQQQQQQQASPLPSHPHPPHPSTGGANTMTMSPSGQCVTPPIVPGVKGAHAAAQAAMIAAANTAAATRCHQLRTGSSNQPARMYPPGMAPAGPSSSHIGSMNFSSAINNIPSSSGQFPSSVSQTTVPNSMTQQSNSCSPTSPSTSSTHSNNTTSANSNRTLDPMKQTPSSLSKEGCLPSNCASSFSAMIPPTANSGMDGIGIPTQGDSTEEGKAVDENSECNSDGSRIIPPGSLDSSGVVGPTVSSSMSTRHSSAAGPATSSSVPVSQHVCVSSQAPSSNNLSLEDSHNTTTSTANSSAGNTATMVTQAITAPVASVVESMSNDSQPDLLSTYSIPPMVNSSSSGNVMSSDEPPEKKKKKPGQTADLHKLYTMGDEPDRKTFLDRLLYFLEEKGTPITSMPQISKQPLDLYKLYHSVKDRGGMVEVSKAKKWKEICAVVNIGSSASAAFTLKKNYVRYLFAMECKYDKGGIDPAPILAQMEAAMQQKRESKQRRAPSPAGSQGSSQDAFRPPSTPNSNSQGMDPFSPNMQSYIGGPNSESNIGPMSSTMMPHGNMMNSMNPSNSMLAQNSVGGPNSSMLPPHHMSSGPNSMHGNMMPGNMPPSNNMMGNSYAPNNMMPNNMGPNNNMMANNMATSNNNMLGNNMGPSNNNLSSNMNQAPQNESDSVSVQDPFADEPCASGPSYPRQSMNSQMPPYTGMQSQTTMSGNYGFNRQNAQHGMSPYSNMSQQSMNNFSENRIGQNEQYNDAYRRTMSMENFNNNNRNSENFGPAATQFGPRNSQVSGAQFPFGPQFDRERFEQPNAANSNQQFRPPSQPGMVTQQQHPEQMYPNRYGSNQQMTSVRSHTPQHDQYAAQGGYPNQSNTFNSPRGVVPQEQYQNYPNQQAGFAGHRPPSSREVPAGNMYGTPNKRYPPDVERRENFNMSDSRRDPSQWSAMQQRYGSQHSGSNYPGSSMNAMPPGSGMLPPMVPPSPSSTGRTMNPRLSPQRDKPYMSPPRVQKPGGMVPNAQLPPKKEISFPPDSVEAVQPLLAKRKRLAKQDIGQTEPWKLMMALKSGMLAESTWALDTLSILLFDDSTVAYFTLSHLPGLLEVLLEHFRRCLIDIFGLFNELEVGYNTAMLKHKEKKGAKSKETHMDVDDFKNLESDTVWKGMRTGENYTYITRQGKIVKINENDRDTALLHGKHWDVYTNFTSKAEHWQLGGGDMTKHVQTHFESLSNHKVLKKFFLYRGMKKNCEEDSINISLSESNCIMREPAEHASEEVRLLLKSTCQNNKTVNGVVEDNLPNCITKVHIKKEPVEEAEKNKAATKPTCTPADTEVSTAAAAAAASDRVKEEPRSNEENCKNLDSEQKQSESTKNGTEKNCVNSENHCEKDGVVKKDLESQKVETKVDKDKLVKSEDKKTNSLKNESILSHIENGISIESLLRKAELCEDPEEEAFERDSPAVCLMSEAQDEIGRRCVCISNIFRSLSCIQGNDSEMSRHPGLMYILGKLLLLHHQHPPRVKVRRKLDKEETEFEDVSMSEHEWWWDHLHALRENTLVIFANICGQLDLSIYPEDICLPILNGLLHWAVCPSSCAQDPLPSMSPSSVLSPQRLVLEALCKLCIHEANVDLLLATPPFNRIVQLVNNLTKMLANKKEQVTQEFAVVLLSELVQGDSSAARAIAMQHPSVSLLIDFLETAEHNAVQVVSTHGINVLRDSPEMMGTSLDMLRRTANILVHLARVPENRPCFVHQQSRLLTLVMSQILDQHVAQTLADVLYECSHS</sequence>
<feature type="compositionally biased region" description="Polar residues" evidence="5">
    <location>
        <begin position="881"/>
        <end position="892"/>
    </location>
</feature>
<dbReference type="Pfam" id="PF12031">
    <property type="entry name" value="BAF250_C"/>
    <property type="match status" value="1"/>
</dbReference>
<accession>A0AA36BJW2</accession>
<feature type="compositionally biased region" description="Polar residues" evidence="5">
    <location>
        <begin position="547"/>
        <end position="558"/>
    </location>
</feature>
<feature type="compositionally biased region" description="Polar residues" evidence="5">
    <location>
        <begin position="321"/>
        <end position="334"/>
    </location>
</feature>
<feature type="region of interest" description="Disordered" evidence="5">
    <location>
        <begin position="1"/>
        <end position="97"/>
    </location>
</feature>
<evidence type="ECO:0000256" key="1">
    <source>
        <dbReference type="ARBA" id="ARBA00004123"/>
    </source>
</evidence>
<feature type="compositionally biased region" description="Polar residues" evidence="5">
    <location>
        <begin position="348"/>
        <end position="357"/>
    </location>
</feature>
<feature type="compositionally biased region" description="Low complexity" evidence="5">
    <location>
        <begin position="335"/>
        <end position="347"/>
    </location>
</feature>
<feature type="compositionally biased region" description="Polar residues" evidence="5">
    <location>
        <begin position="1081"/>
        <end position="1090"/>
    </location>
</feature>
<feature type="region of interest" description="Disordered" evidence="5">
    <location>
        <begin position="412"/>
        <end position="524"/>
    </location>
</feature>
<feature type="compositionally biased region" description="Polar residues" evidence="5">
    <location>
        <begin position="1025"/>
        <end position="1048"/>
    </location>
</feature>
<evidence type="ECO:0000313" key="7">
    <source>
        <dbReference type="EMBL" id="CAI9735720.1"/>
    </source>
</evidence>
<dbReference type="GO" id="GO:0045893">
    <property type="term" value="P:positive regulation of DNA-templated transcription"/>
    <property type="evidence" value="ECO:0007669"/>
    <property type="project" value="TreeGrafter"/>
</dbReference>
<feature type="compositionally biased region" description="Basic and acidic residues" evidence="5">
    <location>
        <begin position="1134"/>
        <end position="1153"/>
    </location>
</feature>
<feature type="compositionally biased region" description="Polar residues" evidence="5">
    <location>
        <begin position="1"/>
        <end position="28"/>
    </location>
</feature>
<dbReference type="GO" id="GO:0035060">
    <property type="term" value="C:brahma complex"/>
    <property type="evidence" value="ECO:0007669"/>
    <property type="project" value="InterPro"/>
</dbReference>
<feature type="compositionally biased region" description="Polar residues" evidence="5">
    <location>
        <begin position="1154"/>
        <end position="1178"/>
    </location>
</feature>
<keyword evidence="3" id="KW-0156">Chromatin regulator</keyword>
<feature type="compositionally biased region" description="Polar residues" evidence="5">
    <location>
        <begin position="483"/>
        <end position="508"/>
    </location>
</feature>
<dbReference type="InterPro" id="IPR001606">
    <property type="entry name" value="ARID_dom"/>
</dbReference>
<feature type="region of interest" description="Disordered" evidence="5">
    <location>
        <begin position="547"/>
        <end position="589"/>
    </location>
</feature>
<evidence type="ECO:0000256" key="3">
    <source>
        <dbReference type="ARBA" id="ARBA00022853"/>
    </source>
</evidence>
<feature type="compositionally biased region" description="Low complexity" evidence="5">
    <location>
        <begin position="61"/>
        <end position="77"/>
    </location>
</feature>
<dbReference type="PANTHER" id="PTHR12656">
    <property type="entry name" value="BRG-1 ASSOCIATED FACTOR 250 BAF250"/>
    <property type="match status" value="1"/>
</dbReference>
<dbReference type="Gene3D" id="1.10.150.60">
    <property type="entry name" value="ARID DNA-binding domain"/>
    <property type="match status" value="1"/>
</dbReference>
<dbReference type="EMBL" id="OX597831">
    <property type="protein sequence ID" value="CAI9735720.1"/>
    <property type="molecule type" value="Genomic_DNA"/>
</dbReference>
<dbReference type="GO" id="GO:0003677">
    <property type="term" value="F:DNA binding"/>
    <property type="evidence" value="ECO:0007669"/>
    <property type="project" value="InterPro"/>
</dbReference>
<dbReference type="GO" id="GO:0005654">
    <property type="term" value="C:nucleoplasm"/>
    <property type="evidence" value="ECO:0007669"/>
    <property type="project" value="TreeGrafter"/>
</dbReference>
<feature type="compositionally biased region" description="Polar residues" evidence="5">
    <location>
        <begin position="1577"/>
        <end position="1587"/>
    </location>
</feature>
<comment type="subcellular location">
    <subcellularLocation>
        <location evidence="1">Nucleus</location>
    </subcellularLocation>
</comment>
<evidence type="ECO:0000256" key="5">
    <source>
        <dbReference type="SAM" id="MobiDB-lite"/>
    </source>
</evidence>
<feature type="region of interest" description="Disordered" evidence="5">
    <location>
        <begin position="867"/>
        <end position="953"/>
    </location>
</feature>
<feature type="compositionally biased region" description="Low complexity" evidence="5">
    <location>
        <begin position="1096"/>
        <end position="1107"/>
    </location>
</feature>
<feature type="compositionally biased region" description="Low complexity" evidence="5">
    <location>
        <begin position="215"/>
        <end position="236"/>
    </location>
</feature>
<name>A0AA36BJW2_OCTVU</name>
<keyword evidence="2" id="KW-0597">Phosphoprotein</keyword>
<feature type="compositionally biased region" description="Low complexity" evidence="5">
    <location>
        <begin position="304"/>
        <end position="320"/>
    </location>
</feature>
<proteinExistence type="predicted"/>
<dbReference type="Pfam" id="PF01388">
    <property type="entry name" value="ARID"/>
    <property type="match status" value="1"/>
</dbReference>
<feature type="compositionally biased region" description="Low complexity" evidence="5">
    <location>
        <begin position="460"/>
        <end position="478"/>
    </location>
</feature>
<dbReference type="PROSITE" id="PS51011">
    <property type="entry name" value="ARID"/>
    <property type="match status" value="1"/>
</dbReference>
<feature type="region of interest" description="Disordered" evidence="5">
    <location>
        <begin position="129"/>
        <end position="154"/>
    </location>
</feature>
<dbReference type="PANTHER" id="PTHR12656:SF5">
    <property type="entry name" value="TRITHORAX GROUP PROTEIN OSA"/>
    <property type="match status" value="1"/>
</dbReference>
<keyword evidence="8" id="KW-1185">Reference proteome</keyword>
<dbReference type="GO" id="GO:0006357">
    <property type="term" value="P:regulation of transcription by RNA polymerase II"/>
    <property type="evidence" value="ECO:0007669"/>
    <property type="project" value="TreeGrafter"/>
</dbReference>
<dbReference type="SUPFAM" id="SSF46774">
    <property type="entry name" value="ARID-like"/>
    <property type="match status" value="1"/>
</dbReference>
<evidence type="ECO:0000259" key="6">
    <source>
        <dbReference type="PROSITE" id="PS51011"/>
    </source>
</evidence>
<dbReference type="Proteomes" id="UP001162480">
    <property type="component" value="Chromosome 18"/>
</dbReference>
<feature type="compositionally biased region" description="Polar residues" evidence="5">
    <location>
        <begin position="1056"/>
        <end position="1068"/>
    </location>
</feature>
<reference evidence="7" key="1">
    <citation type="submission" date="2023-08" db="EMBL/GenBank/DDBJ databases">
        <authorList>
            <person name="Alioto T."/>
            <person name="Alioto T."/>
            <person name="Gomez Garrido J."/>
        </authorList>
    </citation>
    <scope>NUCLEOTIDE SEQUENCE</scope>
</reference>
<protein>
    <submittedName>
        <fullName evidence="7">Group osa isoform X6</fullName>
    </submittedName>
</protein>
<keyword evidence="4" id="KW-0539">Nucleus</keyword>
<feature type="compositionally biased region" description="Low complexity" evidence="5">
    <location>
        <begin position="513"/>
        <end position="524"/>
    </location>
</feature>
<organism evidence="7 8">
    <name type="scientific">Octopus vulgaris</name>
    <name type="common">Common octopus</name>
    <dbReference type="NCBI Taxonomy" id="6645"/>
    <lineage>
        <taxon>Eukaryota</taxon>
        <taxon>Metazoa</taxon>
        <taxon>Spiralia</taxon>
        <taxon>Lophotrochozoa</taxon>
        <taxon>Mollusca</taxon>
        <taxon>Cephalopoda</taxon>
        <taxon>Coleoidea</taxon>
        <taxon>Octopodiformes</taxon>
        <taxon>Octopoda</taxon>
        <taxon>Incirrata</taxon>
        <taxon>Octopodidae</taxon>
        <taxon>Octopus</taxon>
    </lineage>
</organism>
<dbReference type="GO" id="GO:0071565">
    <property type="term" value="C:nBAF complex"/>
    <property type="evidence" value="ECO:0007669"/>
    <property type="project" value="TreeGrafter"/>
</dbReference>
<evidence type="ECO:0000256" key="2">
    <source>
        <dbReference type="ARBA" id="ARBA00022553"/>
    </source>
</evidence>
<evidence type="ECO:0000256" key="4">
    <source>
        <dbReference type="ARBA" id="ARBA00023242"/>
    </source>
</evidence>
<gene>
    <name evidence="7" type="ORF">OCTVUL_1B028854</name>
</gene>
<feature type="compositionally biased region" description="Low complexity" evidence="5">
    <location>
        <begin position="358"/>
        <end position="382"/>
    </location>
</feature>
<dbReference type="InterPro" id="IPR021906">
    <property type="entry name" value="BAF250/Osa"/>
</dbReference>
<feature type="compositionally biased region" description="Basic and acidic residues" evidence="5">
    <location>
        <begin position="1552"/>
        <end position="1576"/>
    </location>
</feature>